<dbReference type="InterPro" id="IPR034660">
    <property type="entry name" value="DinB/YfiT-like"/>
</dbReference>
<evidence type="ECO:0000313" key="2">
    <source>
        <dbReference type="EMBL" id="MBB3942496.1"/>
    </source>
</evidence>
<dbReference type="AlphaFoldDB" id="A0A840AZS8"/>
<dbReference type="GO" id="GO:0046872">
    <property type="term" value="F:metal ion binding"/>
    <property type="evidence" value="ECO:0007669"/>
    <property type="project" value="InterPro"/>
</dbReference>
<reference evidence="2 3" key="1">
    <citation type="submission" date="2020-08" db="EMBL/GenBank/DDBJ databases">
        <title>Genomic Encyclopedia of Type Strains, Phase IV (KMG-IV): sequencing the most valuable type-strain genomes for metagenomic binning, comparative biology and taxonomic classification.</title>
        <authorList>
            <person name="Goeker M."/>
        </authorList>
    </citation>
    <scope>NUCLEOTIDE SEQUENCE [LARGE SCALE GENOMIC DNA]</scope>
    <source>
        <strain evidence="2 3">DSM 29050</strain>
    </source>
</reference>
<accession>A0A840AZS8</accession>
<dbReference type="InterPro" id="IPR017517">
    <property type="entry name" value="Maleyloyr_isom"/>
</dbReference>
<feature type="domain" description="Mycothiol-dependent maleylpyruvate isomerase metal-binding" evidence="1">
    <location>
        <begin position="8"/>
        <end position="144"/>
    </location>
</feature>
<evidence type="ECO:0000259" key="1">
    <source>
        <dbReference type="Pfam" id="PF11716"/>
    </source>
</evidence>
<dbReference type="InterPro" id="IPR024344">
    <property type="entry name" value="MDMPI_metal-binding"/>
</dbReference>
<dbReference type="Gene3D" id="1.20.120.450">
    <property type="entry name" value="dinb family like domain"/>
    <property type="match status" value="1"/>
</dbReference>
<name>A0A840AZS8_9SPHN</name>
<dbReference type="SUPFAM" id="SSF109854">
    <property type="entry name" value="DinB/YfiT-like putative metalloenzymes"/>
    <property type="match status" value="1"/>
</dbReference>
<dbReference type="NCBIfam" id="TIGR03084">
    <property type="entry name" value="TIGR03084 family metal-binding protein"/>
    <property type="match status" value="1"/>
</dbReference>
<dbReference type="NCBIfam" id="TIGR03083">
    <property type="entry name" value="maleylpyruvate isomerase family mycothiol-dependent enzyme"/>
    <property type="match status" value="1"/>
</dbReference>
<evidence type="ECO:0000313" key="3">
    <source>
        <dbReference type="Proteomes" id="UP000581447"/>
    </source>
</evidence>
<organism evidence="2 3">
    <name type="scientific">Sphingorhabdus rigui</name>
    <dbReference type="NCBI Taxonomy" id="1282858"/>
    <lineage>
        <taxon>Bacteria</taxon>
        <taxon>Pseudomonadati</taxon>
        <taxon>Pseudomonadota</taxon>
        <taxon>Alphaproteobacteria</taxon>
        <taxon>Sphingomonadales</taxon>
        <taxon>Sphingomonadaceae</taxon>
        <taxon>Sphingorhabdus</taxon>
    </lineage>
</organism>
<dbReference type="InterPro" id="IPR017518">
    <property type="entry name" value="CHP03084"/>
</dbReference>
<sequence>MQQATDFLEESRALAGLLAALSDLDFETQTQFKGWTINNIIRHLHVWNIAVDLSLQDEAAFGAFVTAMMEGVRGGKLPAFEASYLDGLSGQALLHAWLERAEAVAAAFAKADPKLRLKWVGPDMSALSSITARLMETWAHAQAVYDVLGVAREDTDRIGNIVRLGVNTWGFTWKNRRQDPPGPMPQIRLTAPSGTIWEYGEASDSGMITGSATEFCQVVTQCRNIADTSLAVTGEVAHQWMSVAQCFAGPPQDPPPAGSRCMANRGV</sequence>
<comment type="caution">
    <text evidence="2">The sequence shown here is derived from an EMBL/GenBank/DDBJ whole genome shotgun (WGS) entry which is preliminary data.</text>
</comment>
<proteinExistence type="predicted"/>
<dbReference type="Pfam" id="PF11716">
    <property type="entry name" value="MDMPI_N"/>
    <property type="match status" value="1"/>
</dbReference>
<protein>
    <submittedName>
        <fullName evidence="2">Uncharacterized protein (TIGR03084 family)</fullName>
    </submittedName>
</protein>
<dbReference type="RefSeq" id="WP_183940129.1">
    <property type="nucleotide sequence ID" value="NZ_BAABBG010000001.1"/>
</dbReference>
<dbReference type="Proteomes" id="UP000581447">
    <property type="component" value="Unassembled WGS sequence"/>
</dbReference>
<dbReference type="EMBL" id="JACIEA010000001">
    <property type="protein sequence ID" value="MBB3942496.1"/>
    <property type="molecule type" value="Genomic_DNA"/>
</dbReference>
<keyword evidence="3" id="KW-1185">Reference proteome</keyword>
<gene>
    <name evidence="2" type="ORF">GGR91_000718</name>
</gene>